<dbReference type="OrthoDB" id="3344514at2"/>
<feature type="transmembrane region" description="Helical" evidence="9">
    <location>
        <begin position="289"/>
        <end position="309"/>
    </location>
</feature>
<reference evidence="10 11" key="1">
    <citation type="submission" date="2015-05" db="EMBL/GenBank/DDBJ databases">
        <title>Complete genome sequence of a sulfur-oxidizing gammaproteobacterium strain HA5.</title>
        <authorList>
            <person name="Miura A."/>
            <person name="Kojima H."/>
            <person name="Fukui M."/>
        </authorList>
    </citation>
    <scope>NUCLEOTIDE SEQUENCE [LARGE SCALE GENOMIC DNA]</scope>
    <source>
        <strain evidence="10 11">HA5</strain>
    </source>
</reference>
<dbReference type="GO" id="GO:0016020">
    <property type="term" value="C:membrane"/>
    <property type="evidence" value="ECO:0007669"/>
    <property type="project" value="UniProtKB-SubCell"/>
</dbReference>
<dbReference type="UniPathway" id="UPA00079"/>
<dbReference type="Pfam" id="PF01040">
    <property type="entry name" value="UbiA"/>
    <property type="match status" value="1"/>
</dbReference>
<gene>
    <name evidence="10" type="ORF">SCL_2652</name>
</gene>
<evidence type="ECO:0000256" key="5">
    <source>
        <dbReference type="ARBA" id="ARBA00022679"/>
    </source>
</evidence>
<evidence type="ECO:0000256" key="7">
    <source>
        <dbReference type="ARBA" id="ARBA00022989"/>
    </source>
</evidence>
<evidence type="ECO:0000313" key="10">
    <source>
        <dbReference type="EMBL" id="BAV34929.1"/>
    </source>
</evidence>
<evidence type="ECO:0000313" key="11">
    <source>
        <dbReference type="Proteomes" id="UP000243180"/>
    </source>
</evidence>
<dbReference type="FunCoup" id="A0A1B4XJE9">
    <property type="interactions" value="306"/>
</dbReference>
<evidence type="ECO:0000256" key="3">
    <source>
        <dbReference type="ARBA" id="ARBA00022428"/>
    </source>
</evidence>
<keyword evidence="5 10" id="KW-0808">Transferase</keyword>
<evidence type="ECO:0000256" key="4">
    <source>
        <dbReference type="ARBA" id="ARBA00022475"/>
    </source>
</evidence>
<feature type="transmembrane region" description="Helical" evidence="9">
    <location>
        <begin position="186"/>
        <end position="205"/>
    </location>
</feature>
<accession>A0A1B4XJE9</accession>
<proteinExistence type="predicted"/>
<dbReference type="EMBL" id="AP014879">
    <property type="protein sequence ID" value="BAV34929.1"/>
    <property type="molecule type" value="Genomic_DNA"/>
</dbReference>
<dbReference type="Gene3D" id="1.10.357.140">
    <property type="entry name" value="UbiA prenyltransferase"/>
    <property type="match status" value="1"/>
</dbReference>
<dbReference type="InParanoid" id="A0A1B4XJE9"/>
<feature type="transmembrane region" description="Helical" evidence="9">
    <location>
        <begin position="48"/>
        <end position="67"/>
    </location>
</feature>
<comment type="subcellular location">
    <subcellularLocation>
        <location evidence="1">Membrane</location>
        <topology evidence="1">Multi-pass membrane protein</topology>
    </subcellularLocation>
</comment>
<sequence>MLPAEPTLAALPNTVQRYFLATRPAFLSVTLFGALIGLGTAQIDGVQIVWLTAFVTVVFALLAHAGVNVLNDYYDALNGTDAINTERVFPYTGGSRFIQNGVLTLAQTARFGVALFAAVMLAGIWLTANSGNGLLAIGLAGLVIGWGYSAAPLRLNSRGAGELCVLTGFALIVVGADYVQRHAFSPMPVVASLSYALLVTNILYINQFPDRQADAAAGKRHWVVRLAPEQARWGYVVLALAANAWLIGAVLAGVLPALALVALVAAIPSARAAADLFRYAAQPRALMPAIRRTIAAALLHSLLLSCALFL</sequence>
<organism evidence="10 11">
    <name type="scientific">Sulfuricaulis limicola</name>
    <dbReference type="NCBI Taxonomy" id="1620215"/>
    <lineage>
        <taxon>Bacteria</taxon>
        <taxon>Pseudomonadati</taxon>
        <taxon>Pseudomonadota</taxon>
        <taxon>Gammaproteobacteria</taxon>
        <taxon>Acidiferrobacterales</taxon>
        <taxon>Acidiferrobacteraceae</taxon>
        <taxon>Sulfuricaulis</taxon>
    </lineage>
</organism>
<feature type="transmembrane region" description="Helical" evidence="9">
    <location>
        <begin position="134"/>
        <end position="153"/>
    </location>
</feature>
<dbReference type="CDD" id="cd13962">
    <property type="entry name" value="PT_UbiA_UBIAD1"/>
    <property type="match status" value="1"/>
</dbReference>
<evidence type="ECO:0000256" key="8">
    <source>
        <dbReference type="ARBA" id="ARBA00023136"/>
    </source>
</evidence>
<dbReference type="Proteomes" id="UP000243180">
    <property type="component" value="Chromosome"/>
</dbReference>
<dbReference type="RefSeq" id="WP_096361623.1">
    <property type="nucleotide sequence ID" value="NZ_AP014879.1"/>
</dbReference>
<feature type="transmembrane region" description="Helical" evidence="9">
    <location>
        <begin position="235"/>
        <end position="268"/>
    </location>
</feature>
<name>A0A1B4XJE9_9GAMM</name>
<feature type="transmembrane region" description="Helical" evidence="9">
    <location>
        <begin position="20"/>
        <end position="41"/>
    </location>
</feature>
<dbReference type="InterPro" id="IPR026046">
    <property type="entry name" value="UBIAD1"/>
</dbReference>
<evidence type="ECO:0000256" key="1">
    <source>
        <dbReference type="ARBA" id="ARBA00004141"/>
    </source>
</evidence>
<evidence type="ECO:0000256" key="9">
    <source>
        <dbReference type="SAM" id="Phobius"/>
    </source>
</evidence>
<dbReference type="KEGG" id="slim:SCL_2652"/>
<dbReference type="GO" id="GO:0042371">
    <property type="term" value="P:vitamin K biosynthetic process"/>
    <property type="evidence" value="ECO:0007669"/>
    <property type="project" value="TreeGrafter"/>
</dbReference>
<keyword evidence="11" id="KW-1185">Reference proteome</keyword>
<dbReference type="InterPro" id="IPR044878">
    <property type="entry name" value="UbiA_sf"/>
</dbReference>
<evidence type="ECO:0000256" key="2">
    <source>
        <dbReference type="ARBA" id="ARBA00004863"/>
    </source>
</evidence>
<dbReference type="InterPro" id="IPR000537">
    <property type="entry name" value="UbiA_prenyltransferase"/>
</dbReference>
<keyword evidence="3" id="KW-0474">Menaquinone biosynthesis</keyword>
<dbReference type="GO" id="GO:0004659">
    <property type="term" value="F:prenyltransferase activity"/>
    <property type="evidence" value="ECO:0007669"/>
    <property type="project" value="InterPro"/>
</dbReference>
<feature type="transmembrane region" description="Helical" evidence="9">
    <location>
        <begin position="109"/>
        <end position="127"/>
    </location>
</feature>
<dbReference type="PANTHER" id="PTHR13929:SF0">
    <property type="entry name" value="UBIA PRENYLTRANSFERASE DOMAIN-CONTAINING PROTEIN 1"/>
    <property type="match status" value="1"/>
</dbReference>
<protein>
    <submittedName>
        <fullName evidence="10">Prenyltransferase UbiA</fullName>
    </submittedName>
</protein>
<comment type="pathway">
    <text evidence="2">Quinol/quinone metabolism; menaquinone biosynthesis.</text>
</comment>
<dbReference type="PANTHER" id="PTHR13929">
    <property type="entry name" value="1,4-DIHYDROXY-2-NAPHTHOATE OCTAPRENYLTRANSFERASE"/>
    <property type="match status" value="1"/>
</dbReference>
<dbReference type="PIRSF" id="PIRSF005355">
    <property type="entry name" value="UBIAD1"/>
    <property type="match status" value="1"/>
</dbReference>
<evidence type="ECO:0000256" key="6">
    <source>
        <dbReference type="ARBA" id="ARBA00022692"/>
    </source>
</evidence>
<keyword evidence="6 9" id="KW-0812">Transmembrane</keyword>
<keyword evidence="8 9" id="KW-0472">Membrane</keyword>
<keyword evidence="4" id="KW-1003">Cell membrane</keyword>
<dbReference type="GO" id="GO:0009234">
    <property type="term" value="P:menaquinone biosynthetic process"/>
    <property type="evidence" value="ECO:0007669"/>
    <property type="project" value="UniProtKB-UniPathway"/>
</dbReference>
<dbReference type="AlphaFoldDB" id="A0A1B4XJE9"/>
<feature type="transmembrane region" description="Helical" evidence="9">
    <location>
        <begin position="159"/>
        <end position="179"/>
    </location>
</feature>
<keyword evidence="7 9" id="KW-1133">Transmembrane helix</keyword>